<dbReference type="PANTHER" id="PTHR48105">
    <property type="entry name" value="THIOREDOXIN REDUCTASE 1-RELATED-RELATED"/>
    <property type="match status" value="1"/>
</dbReference>
<dbReference type="InterPro" id="IPR023753">
    <property type="entry name" value="FAD/NAD-binding_dom"/>
</dbReference>
<evidence type="ECO:0000256" key="1">
    <source>
        <dbReference type="ARBA" id="ARBA00022630"/>
    </source>
</evidence>
<dbReference type="EMBL" id="BJYY01000018">
    <property type="protein sequence ID" value="GEO35254.1"/>
    <property type="molecule type" value="Genomic_DNA"/>
</dbReference>
<dbReference type="OrthoDB" id="9786503at2"/>
<dbReference type="Gene3D" id="3.50.50.60">
    <property type="entry name" value="FAD/NAD(P)-binding domain"/>
    <property type="match status" value="2"/>
</dbReference>
<evidence type="ECO:0000259" key="5">
    <source>
        <dbReference type="Pfam" id="PF07992"/>
    </source>
</evidence>
<accession>A0A512DFJ0</accession>
<keyword evidence="2" id="KW-0560">Oxidoreductase</keyword>
<organism evidence="6 7">
    <name type="scientific">Cellulomonas aerilata</name>
    <dbReference type="NCBI Taxonomy" id="515326"/>
    <lineage>
        <taxon>Bacteria</taxon>
        <taxon>Bacillati</taxon>
        <taxon>Actinomycetota</taxon>
        <taxon>Actinomycetes</taxon>
        <taxon>Micrococcales</taxon>
        <taxon>Cellulomonadaceae</taxon>
        <taxon>Cellulomonas</taxon>
    </lineage>
</organism>
<dbReference type="InterPro" id="IPR050097">
    <property type="entry name" value="Ferredoxin-NADP_redctase_2"/>
</dbReference>
<reference evidence="6 7" key="1">
    <citation type="submission" date="2019-07" db="EMBL/GenBank/DDBJ databases">
        <title>Whole genome shotgun sequence of Cellulomonas aerilata NBRC 106308.</title>
        <authorList>
            <person name="Hosoyama A."/>
            <person name="Uohara A."/>
            <person name="Ohji S."/>
            <person name="Ichikawa N."/>
        </authorList>
    </citation>
    <scope>NUCLEOTIDE SEQUENCE [LARGE SCALE GENOMIC DNA]</scope>
    <source>
        <strain evidence="6 7">NBRC 106308</strain>
    </source>
</reference>
<dbReference type="PRINTS" id="PR00368">
    <property type="entry name" value="FADPNR"/>
</dbReference>
<sequence length="334" mass="34837">MSSLTTPADLRAAAPGPSHQHRHDVVVVGGGAAGLSAAVTLARSLRDVLVIDAGRPRNAPAEGAHNLLGREGVPPLELLEAGRREALSYGAQVRPGRVTTARRTADGFTLTLADGDTVTARRLLLATGLVDELPDVPGVRELWGSHVLHCPYCHGYEVRGRRIGVLGTSPNVLHQTLLLRQLSPDVTLFLHDVPEPDDEGREQLAALGVRVVRGRVRELSRDGDRLRAVVLADGSAVPVDAVAVQPTFVARGDLYEQLGGTLTENPMGRHITRDPAGATELPGVWAAGNVGDLTAMVGASAAQGVMAGAAINADLVLTGARAAVLAGRRPGTGR</sequence>
<dbReference type="GO" id="GO:0004791">
    <property type="term" value="F:thioredoxin-disulfide reductase (NADPH) activity"/>
    <property type="evidence" value="ECO:0007669"/>
    <property type="project" value="UniProtKB-EC"/>
</dbReference>
<gene>
    <name evidence="6" type="ORF">CAE01nite_29790</name>
</gene>
<dbReference type="AlphaFoldDB" id="A0A512DFJ0"/>
<keyword evidence="7" id="KW-1185">Reference proteome</keyword>
<keyword evidence="1" id="KW-0285">Flavoprotein</keyword>
<proteinExistence type="predicted"/>
<evidence type="ECO:0000256" key="3">
    <source>
        <dbReference type="ARBA" id="ARBA00048132"/>
    </source>
</evidence>
<dbReference type="RefSeq" id="WP_146906135.1">
    <property type="nucleotide sequence ID" value="NZ_BAAARM010000005.1"/>
</dbReference>
<comment type="catalytic activity">
    <reaction evidence="3">
        <text>[thioredoxin]-dithiol + NADP(+) = [thioredoxin]-disulfide + NADPH + H(+)</text>
        <dbReference type="Rhea" id="RHEA:20345"/>
        <dbReference type="Rhea" id="RHEA-COMP:10698"/>
        <dbReference type="Rhea" id="RHEA-COMP:10700"/>
        <dbReference type="ChEBI" id="CHEBI:15378"/>
        <dbReference type="ChEBI" id="CHEBI:29950"/>
        <dbReference type="ChEBI" id="CHEBI:50058"/>
        <dbReference type="ChEBI" id="CHEBI:57783"/>
        <dbReference type="ChEBI" id="CHEBI:58349"/>
        <dbReference type="EC" id="1.8.1.9"/>
    </reaction>
</comment>
<name>A0A512DFJ0_9CELL</name>
<evidence type="ECO:0000256" key="2">
    <source>
        <dbReference type="ARBA" id="ARBA00023002"/>
    </source>
</evidence>
<feature type="region of interest" description="Disordered" evidence="4">
    <location>
        <begin position="1"/>
        <end position="22"/>
    </location>
</feature>
<feature type="domain" description="FAD/NAD(P)-binding" evidence="5">
    <location>
        <begin position="23"/>
        <end position="291"/>
    </location>
</feature>
<dbReference type="InterPro" id="IPR036188">
    <property type="entry name" value="FAD/NAD-bd_sf"/>
</dbReference>
<dbReference type="Pfam" id="PF07992">
    <property type="entry name" value="Pyr_redox_2"/>
    <property type="match status" value="1"/>
</dbReference>
<protein>
    <submittedName>
        <fullName evidence="6">Thioredoxin reductase</fullName>
    </submittedName>
</protein>
<evidence type="ECO:0000313" key="7">
    <source>
        <dbReference type="Proteomes" id="UP000321181"/>
    </source>
</evidence>
<comment type="caution">
    <text evidence="6">The sequence shown here is derived from an EMBL/GenBank/DDBJ whole genome shotgun (WGS) entry which is preliminary data.</text>
</comment>
<evidence type="ECO:0000256" key="4">
    <source>
        <dbReference type="SAM" id="MobiDB-lite"/>
    </source>
</evidence>
<evidence type="ECO:0000313" key="6">
    <source>
        <dbReference type="EMBL" id="GEO35254.1"/>
    </source>
</evidence>
<dbReference type="Proteomes" id="UP000321181">
    <property type="component" value="Unassembled WGS sequence"/>
</dbReference>
<dbReference type="SUPFAM" id="SSF51905">
    <property type="entry name" value="FAD/NAD(P)-binding domain"/>
    <property type="match status" value="1"/>
</dbReference>
<dbReference type="PRINTS" id="PR00469">
    <property type="entry name" value="PNDRDTASEII"/>
</dbReference>